<dbReference type="InterPro" id="IPR035979">
    <property type="entry name" value="RBD_domain_sf"/>
</dbReference>
<dbReference type="CDD" id="cd12278">
    <property type="entry name" value="RRM_eIF3B"/>
    <property type="match status" value="1"/>
</dbReference>
<dbReference type="Gene3D" id="3.30.70.330">
    <property type="match status" value="1"/>
</dbReference>
<comment type="subunit">
    <text evidence="6 7">Component of the eukaryotic translation initiation factor 3 (eIF-3) complex.</text>
</comment>
<dbReference type="Pfam" id="PF00076">
    <property type="entry name" value="RRM_1"/>
    <property type="match status" value="1"/>
</dbReference>
<dbReference type="GO" id="GO:0033290">
    <property type="term" value="C:eukaryotic 48S preinitiation complex"/>
    <property type="evidence" value="ECO:0007669"/>
    <property type="project" value="UniProtKB-UniRule"/>
</dbReference>
<dbReference type="GO" id="GO:0001732">
    <property type="term" value="P:formation of cytoplasmic translation initiation complex"/>
    <property type="evidence" value="ECO:0007669"/>
    <property type="project" value="UniProtKB-UniRule"/>
</dbReference>
<dbReference type="Proteomes" id="UP001306508">
    <property type="component" value="Unassembled WGS sequence"/>
</dbReference>
<dbReference type="HAMAP" id="MF_03001">
    <property type="entry name" value="eIF3b"/>
    <property type="match status" value="1"/>
</dbReference>
<dbReference type="InterPro" id="IPR034363">
    <property type="entry name" value="eIF3B_RRM"/>
</dbReference>
<keyword evidence="5 6" id="KW-0648">Protein biosynthesis</keyword>
<proteinExistence type="inferred from homology"/>
<dbReference type="GO" id="GO:0005852">
    <property type="term" value="C:eukaryotic translation initiation factor 3 complex"/>
    <property type="evidence" value="ECO:0007669"/>
    <property type="project" value="UniProtKB-UniRule"/>
</dbReference>
<dbReference type="AlphaFoldDB" id="A0AAN8A845"/>
<comment type="caution">
    <text evidence="9">The sequence shown here is derived from an EMBL/GenBank/DDBJ whole genome shotgun (WGS) entry which is preliminary data.</text>
</comment>
<comment type="similarity">
    <text evidence="6 7">Belongs to the eIF-3 subunit B family.</text>
</comment>
<accession>A0AAN8A845</accession>
<reference evidence="10" key="1">
    <citation type="submission" date="2023-07" db="EMBL/GenBank/DDBJ databases">
        <title>A draft genome of Kazachstania heterogenica Y-27499.</title>
        <authorList>
            <person name="Donic C."/>
            <person name="Kralova J.S."/>
            <person name="Fidel L."/>
            <person name="Ben-Dor S."/>
            <person name="Jung S."/>
        </authorList>
    </citation>
    <scope>NUCLEOTIDE SEQUENCE [LARGE SCALE GENOMIC DNA]</scope>
    <source>
        <strain evidence="10">Y27499</strain>
    </source>
</reference>
<comment type="subcellular location">
    <subcellularLocation>
        <location evidence="1 6 7">Cytoplasm</location>
    </subcellularLocation>
</comment>
<dbReference type="PIRSF" id="PIRSF036424">
    <property type="entry name" value="eIF3b"/>
    <property type="match status" value="1"/>
</dbReference>
<dbReference type="Pfam" id="PF08662">
    <property type="entry name" value="eIF2A"/>
    <property type="match status" value="2"/>
</dbReference>
<dbReference type="PANTHER" id="PTHR14068:SF0">
    <property type="entry name" value="EUKARYOTIC TRANSLATION INITIATION FACTOR 3 SUBUNIT B"/>
    <property type="match status" value="1"/>
</dbReference>
<dbReference type="InterPro" id="IPR000504">
    <property type="entry name" value="RRM_dom"/>
</dbReference>
<evidence type="ECO:0000256" key="6">
    <source>
        <dbReference type="HAMAP-Rule" id="MF_03001"/>
    </source>
</evidence>
<dbReference type="PANTHER" id="PTHR14068">
    <property type="entry name" value="EUKARYOTIC TRANSLATION INITIATION FACTOR 3 EIF3 -RELATED"/>
    <property type="match status" value="1"/>
</dbReference>
<dbReference type="PROSITE" id="PS50102">
    <property type="entry name" value="RRM"/>
    <property type="match status" value="1"/>
</dbReference>
<evidence type="ECO:0000256" key="1">
    <source>
        <dbReference type="ARBA" id="ARBA00004496"/>
    </source>
</evidence>
<dbReference type="GO" id="GO:0003723">
    <property type="term" value="F:RNA binding"/>
    <property type="evidence" value="ECO:0007669"/>
    <property type="project" value="UniProtKB-UniRule"/>
</dbReference>
<evidence type="ECO:0000256" key="2">
    <source>
        <dbReference type="ARBA" id="ARBA00022490"/>
    </source>
</evidence>
<evidence type="ECO:0000259" key="8">
    <source>
        <dbReference type="PROSITE" id="PS50102"/>
    </source>
</evidence>
<dbReference type="InterPro" id="IPR012677">
    <property type="entry name" value="Nucleotide-bd_a/b_plait_sf"/>
</dbReference>
<feature type="domain" description="RRM" evidence="8">
    <location>
        <begin position="48"/>
        <end position="133"/>
    </location>
</feature>
<dbReference type="InterPro" id="IPR013979">
    <property type="entry name" value="TIF_beta_prop-like"/>
</dbReference>
<dbReference type="SUPFAM" id="SSF54928">
    <property type="entry name" value="RNA-binding domain, RBD"/>
    <property type="match status" value="1"/>
</dbReference>
<evidence type="ECO:0000313" key="9">
    <source>
        <dbReference type="EMBL" id="KAK5781997.1"/>
    </source>
</evidence>
<dbReference type="GO" id="GO:0016282">
    <property type="term" value="C:eukaryotic 43S preinitiation complex"/>
    <property type="evidence" value="ECO:0007669"/>
    <property type="project" value="UniProtKB-UniRule"/>
</dbReference>
<dbReference type="SUPFAM" id="SSF82171">
    <property type="entry name" value="DPP6 N-terminal domain-like"/>
    <property type="match status" value="1"/>
</dbReference>
<organism evidence="9 10">
    <name type="scientific">Arxiozyma heterogenica</name>
    <dbReference type="NCBI Taxonomy" id="278026"/>
    <lineage>
        <taxon>Eukaryota</taxon>
        <taxon>Fungi</taxon>
        <taxon>Dikarya</taxon>
        <taxon>Ascomycota</taxon>
        <taxon>Saccharomycotina</taxon>
        <taxon>Saccharomycetes</taxon>
        <taxon>Saccharomycetales</taxon>
        <taxon>Saccharomycetaceae</taxon>
        <taxon>Arxiozyma</taxon>
    </lineage>
</organism>
<keyword evidence="3 6" id="KW-0396">Initiation factor</keyword>
<dbReference type="InterPro" id="IPR011400">
    <property type="entry name" value="EIF3B"/>
</dbReference>
<evidence type="ECO:0000256" key="5">
    <source>
        <dbReference type="ARBA" id="ARBA00022917"/>
    </source>
</evidence>
<gene>
    <name evidence="6" type="primary">PRT1</name>
    <name evidence="9" type="ORF">RI543_000483</name>
</gene>
<keyword evidence="2 6" id="KW-0963">Cytoplasm</keyword>
<evidence type="ECO:0000313" key="10">
    <source>
        <dbReference type="Proteomes" id="UP001306508"/>
    </source>
</evidence>
<evidence type="ECO:0000256" key="3">
    <source>
        <dbReference type="ARBA" id="ARBA00022540"/>
    </source>
</evidence>
<dbReference type="EMBL" id="JAWIZZ010000022">
    <property type="protein sequence ID" value="KAK5781997.1"/>
    <property type="molecule type" value="Genomic_DNA"/>
</dbReference>
<evidence type="ECO:0000256" key="7">
    <source>
        <dbReference type="PIRNR" id="PIRNR036424"/>
    </source>
</evidence>
<name>A0AAN8A845_9SACH</name>
<dbReference type="GO" id="GO:0031369">
    <property type="term" value="F:translation initiation factor binding"/>
    <property type="evidence" value="ECO:0007669"/>
    <property type="project" value="InterPro"/>
</dbReference>
<comment type="function">
    <text evidence="6">RNA-binding component of the eukaryotic translation initiation factor 3 (eIF-3) complex, which is involved in protein synthesis of a specialized repertoire of mRNAs and, together with other initiation factors, stimulates binding of mRNA and methionyl-tRNAi to the 40S ribosome. The eIF-3 complex specifically targets and initiates translation of a subset of mRNAs involved in cell proliferation.</text>
</comment>
<dbReference type="GO" id="GO:0003743">
    <property type="term" value="F:translation initiation factor activity"/>
    <property type="evidence" value="ECO:0007669"/>
    <property type="project" value="UniProtKB-UniRule"/>
</dbReference>
<protein>
    <recommendedName>
        <fullName evidence="6">Eukaryotic translation initiation factor 3 subunit B</fullName>
        <shortName evidence="6">eIF3b</shortName>
    </recommendedName>
    <alternativeName>
        <fullName evidence="6">Eukaryotic translation initiation factor 3 90 kDa subunit homolog</fullName>
        <shortName evidence="6">eIF3 p90</shortName>
    </alternativeName>
    <alternativeName>
        <fullName evidence="6">Translation initiation factor eIF3, p90 subunit homolog</fullName>
    </alternativeName>
</protein>
<comment type="function">
    <text evidence="7">Component of the eukaryotic translation initiation factor 3 (eIF-3) complex, which is involved in protein synthesis and, together with other initiation factors, stimulates binding of mRNA and methionyl-tRNAi to the 40S ribosome.</text>
</comment>
<keyword evidence="4 6" id="KW-0694">RNA-binding</keyword>
<sequence>MTTEIFEDIKLEDISVDDIDFTDLEQEYGISASTSTNDEIDNFIHFDHYVVVTGAPVIPEAKVPLLTKALTGLFSKVAKVVNMEFPIDEETKKTKGFLFVECESKADTLKIIKAYHTKRLDIKHRLFIYTMHDVERLSNLTTEEKEFKEPELPPFVSSGELKSWLLDENVRDQYVIQNEKLTTVFWNNDKKDEVTEEAVVESRNNWSNNYVRFSPKGTYLFSYHPQGVTAWGGPHFNKLRRFYHPNVRTSSVSPNEKYLVTFSTDPIVINKDDIPEDIECPFTIKNEGHQLCVWDITTGLLVATFPVIKSEFLHWPLIKWSYNDQYCARLVGDTLVVHDATKNFAPMESKTLKVSGIRDFEFAPTEVQLLPIRSNKPDPSVLLAYWTPETNNMSCKATIVDVGRNNGRVIKTVNLVQVSNVTLHWQNDSEYLCFNVERHTKSKKTFFSNLEICKINEKDVPVEKIELKHRVVDFKWEPHGKRFVTIALDETNDDDNNNIAMPRSVVQFWAPEKVDKPKGKQQQQGSVIVKKWVMIKEYVRKFSNTISWSPAGRFVVIATLVKPNLRKPELEFFDLDFNGEKTINDSNINVPVQARLKDIAQPPCGNVTDICWDPSGRFLVVWSSALKHKIDHGYKMFNVAGQLLREEAIPNLRNFVWRPRPQSLLASAEKKKVKKNLKEWSLQFDEQDAMEADTAMRDLILKHREMLAQWSAYRQETVQTLETEFNATVNKVGALVPLSMDGSEDDDYTVVEEIKEELIEEKRERV</sequence>
<keyword evidence="10" id="KW-1185">Reference proteome</keyword>
<evidence type="ECO:0000256" key="4">
    <source>
        <dbReference type="ARBA" id="ARBA00022884"/>
    </source>
</evidence>